<protein>
    <recommendedName>
        <fullName evidence="3">PIN domain-containing protein</fullName>
    </recommendedName>
</protein>
<dbReference type="Proteomes" id="UP000823941">
    <property type="component" value="Chromosome 7"/>
</dbReference>
<organism evidence="1 2">
    <name type="scientific">Plutella xylostella</name>
    <name type="common">Diamondback moth</name>
    <name type="synonym">Plutella maculipennis</name>
    <dbReference type="NCBI Taxonomy" id="51655"/>
    <lineage>
        <taxon>Eukaryota</taxon>
        <taxon>Metazoa</taxon>
        <taxon>Ecdysozoa</taxon>
        <taxon>Arthropoda</taxon>
        <taxon>Hexapoda</taxon>
        <taxon>Insecta</taxon>
        <taxon>Pterygota</taxon>
        <taxon>Neoptera</taxon>
        <taxon>Endopterygota</taxon>
        <taxon>Lepidoptera</taxon>
        <taxon>Glossata</taxon>
        <taxon>Ditrysia</taxon>
        <taxon>Yponomeutoidea</taxon>
        <taxon>Plutellidae</taxon>
        <taxon>Plutella</taxon>
    </lineage>
</organism>
<comment type="caution">
    <text evidence="1">The sequence shown here is derived from an EMBL/GenBank/DDBJ whole genome shotgun (WGS) entry which is preliminary data.</text>
</comment>
<proteinExistence type="predicted"/>
<keyword evidence="2" id="KW-1185">Reference proteome</keyword>
<evidence type="ECO:0008006" key="3">
    <source>
        <dbReference type="Google" id="ProtNLM"/>
    </source>
</evidence>
<dbReference type="EMBL" id="JAHIBW010000007">
    <property type="protein sequence ID" value="KAG7309512.1"/>
    <property type="molecule type" value="Genomic_DNA"/>
</dbReference>
<sequence length="84" mass="8951">MPQVLYDTNLLFLHQRALSALDTSSPAPLTPACIAPRLQAAWDSLARVQAALPQLALTGARPDPVRDTLRDCLVSTSVGVTISL</sequence>
<gene>
    <name evidence="1" type="ORF">JYU34_005486</name>
</gene>
<evidence type="ECO:0000313" key="2">
    <source>
        <dbReference type="Proteomes" id="UP000823941"/>
    </source>
</evidence>
<reference evidence="1 2" key="1">
    <citation type="submission" date="2021-06" db="EMBL/GenBank/DDBJ databases">
        <title>A haploid diamondback moth (Plutella xylostella L.) genome assembly resolves 31 chromosomes and identifies a diamide resistance mutation.</title>
        <authorList>
            <person name="Ward C.M."/>
            <person name="Perry K.D."/>
            <person name="Baker G."/>
            <person name="Powis K."/>
            <person name="Heckel D.G."/>
            <person name="Baxter S.W."/>
        </authorList>
    </citation>
    <scope>NUCLEOTIDE SEQUENCE [LARGE SCALE GENOMIC DNA]</scope>
    <source>
        <strain evidence="1 2">LV</strain>
        <tissue evidence="1">Single pupa</tissue>
    </source>
</reference>
<name>A0ABQ7QWS4_PLUXY</name>
<accession>A0ABQ7QWS4</accession>
<evidence type="ECO:0000313" key="1">
    <source>
        <dbReference type="EMBL" id="KAG7309512.1"/>
    </source>
</evidence>